<dbReference type="Pfam" id="PF00296">
    <property type="entry name" value="Bac_luciferase"/>
    <property type="match status" value="1"/>
</dbReference>
<comment type="caution">
    <text evidence="6">The sequence shown here is derived from an EMBL/GenBank/DDBJ whole genome shotgun (WGS) entry which is preliminary data.</text>
</comment>
<evidence type="ECO:0000259" key="5">
    <source>
        <dbReference type="Pfam" id="PF00296"/>
    </source>
</evidence>
<evidence type="ECO:0000313" key="7">
    <source>
        <dbReference type="Proteomes" id="UP000317982"/>
    </source>
</evidence>
<evidence type="ECO:0000313" key="6">
    <source>
        <dbReference type="EMBL" id="TQS40960.1"/>
    </source>
</evidence>
<evidence type="ECO:0000256" key="4">
    <source>
        <dbReference type="ARBA" id="ARBA00023033"/>
    </source>
</evidence>
<dbReference type="InterPro" id="IPR050172">
    <property type="entry name" value="SsuD_RutA_monooxygenase"/>
</dbReference>
<dbReference type="GO" id="GO:0046306">
    <property type="term" value="P:alkanesulfonate catabolic process"/>
    <property type="evidence" value="ECO:0007669"/>
    <property type="project" value="TreeGrafter"/>
</dbReference>
<dbReference type="InterPro" id="IPR036661">
    <property type="entry name" value="Luciferase-like_sf"/>
</dbReference>
<dbReference type="Proteomes" id="UP000317982">
    <property type="component" value="Unassembled WGS sequence"/>
</dbReference>
<keyword evidence="2" id="KW-0288">FMN</keyword>
<evidence type="ECO:0000256" key="1">
    <source>
        <dbReference type="ARBA" id="ARBA00022630"/>
    </source>
</evidence>
<sequence>MELGVILPRELDLAVAAAHAEDVGLDSVWHGDHLATGSPSLDPTVALAVAAAVTSRIRVGVSVFVPAIRPLALAAKQVASLQVVAGGRLVLGIGSGGGAAQFAAAGVPYRERGRRTDTALRLLPDLLAGRPVFLPDERAEVRLTPAVPRPPFWVGNASEVAIRRAATLGDGWFPSVIEADELAAGVRRLTELAGGGGLGGSGGRPVVAIGATGMLGDGGPTAAEIGARLSAAYGHAPERAAKIPITGSPAQAAERIAEYTRAGATHLVIGFAAGDWRRQCELLAEAGRLL</sequence>
<keyword evidence="1" id="KW-0285">Flavoprotein</keyword>
<name>A0A545AI70_9ACTN</name>
<dbReference type="OrthoDB" id="3813791at2"/>
<dbReference type="EMBL" id="VIRS01000031">
    <property type="protein sequence ID" value="TQS40960.1"/>
    <property type="molecule type" value="Genomic_DNA"/>
</dbReference>
<dbReference type="InterPro" id="IPR011251">
    <property type="entry name" value="Luciferase-like_dom"/>
</dbReference>
<dbReference type="GO" id="GO:0008726">
    <property type="term" value="F:alkanesulfonate monooxygenase activity"/>
    <property type="evidence" value="ECO:0007669"/>
    <property type="project" value="TreeGrafter"/>
</dbReference>
<reference evidence="6 7" key="1">
    <citation type="submission" date="2019-07" db="EMBL/GenBank/DDBJ databases">
        <title>Cryptosporangium phraense sp. nov., isolated from plant litter.</title>
        <authorList>
            <person name="Suriyachadkun C."/>
        </authorList>
    </citation>
    <scope>NUCLEOTIDE SEQUENCE [LARGE SCALE GENOMIC DNA]</scope>
    <source>
        <strain evidence="6 7">A-T 5661</strain>
    </source>
</reference>
<keyword evidence="3" id="KW-0560">Oxidoreductase</keyword>
<accession>A0A545AI70</accession>
<proteinExistence type="predicted"/>
<evidence type="ECO:0000256" key="3">
    <source>
        <dbReference type="ARBA" id="ARBA00023002"/>
    </source>
</evidence>
<dbReference type="PANTHER" id="PTHR42847:SF4">
    <property type="entry name" value="ALKANESULFONATE MONOOXYGENASE-RELATED"/>
    <property type="match status" value="1"/>
</dbReference>
<dbReference type="SUPFAM" id="SSF51679">
    <property type="entry name" value="Bacterial luciferase-like"/>
    <property type="match status" value="1"/>
</dbReference>
<gene>
    <name evidence="6" type="ORF">FL583_31755</name>
</gene>
<dbReference type="InParanoid" id="A0A545AI70"/>
<organism evidence="6 7">
    <name type="scientific">Cryptosporangium phraense</name>
    <dbReference type="NCBI Taxonomy" id="2593070"/>
    <lineage>
        <taxon>Bacteria</taxon>
        <taxon>Bacillati</taxon>
        <taxon>Actinomycetota</taxon>
        <taxon>Actinomycetes</taxon>
        <taxon>Cryptosporangiales</taxon>
        <taxon>Cryptosporangiaceae</taxon>
        <taxon>Cryptosporangium</taxon>
    </lineage>
</organism>
<dbReference type="RefSeq" id="WP_142708565.1">
    <property type="nucleotide sequence ID" value="NZ_VIRS01000031.1"/>
</dbReference>
<keyword evidence="4" id="KW-0503">Monooxygenase</keyword>
<feature type="domain" description="Luciferase-like" evidence="5">
    <location>
        <begin position="16"/>
        <end position="193"/>
    </location>
</feature>
<keyword evidence="7" id="KW-1185">Reference proteome</keyword>
<evidence type="ECO:0000256" key="2">
    <source>
        <dbReference type="ARBA" id="ARBA00022643"/>
    </source>
</evidence>
<dbReference type="PANTHER" id="PTHR42847">
    <property type="entry name" value="ALKANESULFONATE MONOOXYGENASE"/>
    <property type="match status" value="1"/>
</dbReference>
<protein>
    <submittedName>
        <fullName evidence="6">LLM class flavin-dependent oxidoreductase</fullName>
    </submittedName>
</protein>
<dbReference type="Gene3D" id="3.20.20.30">
    <property type="entry name" value="Luciferase-like domain"/>
    <property type="match status" value="1"/>
</dbReference>
<dbReference type="AlphaFoldDB" id="A0A545AI70"/>